<sequence length="314" mass="37470">MSTQMLPTFRKRLRRWRARRSHRIVKRLRMEMDRLIEWNHKIDICFVSSIFSEELELADKPGDVSTVWLDADYAKKITTTFRFFLFTNLHDMPVSEGWTKIVKTDEDLPYRRFITKSRWPKFMGWKDEQLEHCETIFYFDGHYQVSPQNMYDFPRVAQEIKNSPTGLAQVPHPNRRTALSEFSRILYKHKDIPANVEASVLWLQSQPDFDNRCTLYQNSFFGYDPLNPTWQAAAEFFWNRYSLEIDSWRDQPLWCYTLQHIGLTQPMMLNEEGSSKCLFQKDKQRTGHNDHQYDEHADGIKRKEEDLEASSSSS</sequence>
<protein>
    <submittedName>
        <fullName evidence="2">Uncharacterized protein</fullName>
    </submittedName>
</protein>
<keyword evidence="3" id="KW-1185">Reference proteome</keyword>
<evidence type="ECO:0000313" key="2">
    <source>
        <dbReference type="EMBL" id="KAG7340732.1"/>
    </source>
</evidence>
<feature type="compositionally biased region" description="Basic and acidic residues" evidence="1">
    <location>
        <begin position="280"/>
        <end position="305"/>
    </location>
</feature>
<dbReference type="AlphaFoldDB" id="A0A9K3KBY3"/>
<dbReference type="EMBL" id="JAGRRH010000027">
    <property type="protein sequence ID" value="KAG7340732.1"/>
    <property type="molecule type" value="Genomic_DNA"/>
</dbReference>
<proteinExistence type="predicted"/>
<dbReference type="Proteomes" id="UP000693970">
    <property type="component" value="Unassembled WGS sequence"/>
</dbReference>
<accession>A0A9K3KBY3</accession>
<reference evidence="2" key="1">
    <citation type="journal article" date="2021" name="Sci. Rep.">
        <title>Diploid genomic architecture of Nitzschia inconspicua, an elite biomass production diatom.</title>
        <authorList>
            <person name="Oliver A."/>
            <person name="Podell S."/>
            <person name="Pinowska A."/>
            <person name="Traller J.C."/>
            <person name="Smith S.R."/>
            <person name="McClure R."/>
            <person name="Beliaev A."/>
            <person name="Bohutskyi P."/>
            <person name="Hill E.A."/>
            <person name="Rabines A."/>
            <person name="Zheng H."/>
            <person name="Allen L.Z."/>
            <person name="Kuo A."/>
            <person name="Grigoriev I.V."/>
            <person name="Allen A.E."/>
            <person name="Hazlebeck D."/>
            <person name="Allen E.E."/>
        </authorList>
    </citation>
    <scope>NUCLEOTIDE SEQUENCE</scope>
    <source>
        <strain evidence="2">Hildebrandi</strain>
    </source>
</reference>
<gene>
    <name evidence="2" type="ORF">IV203_024275</name>
</gene>
<reference evidence="2" key="2">
    <citation type="submission" date="2021-04" db="EMBL/GenBank/DDBJ databases">
        <authorList>
            <person name="Podell S."/>
        </authorList>
    </citation>
    <scope>NUCLEOTIDE SEQUENCE</scope>
    <source>
        <strain evidence="2">Hildebrandi</strain>
    </source>
</reference>
<feature type="region of interest" description="Disordered" evidence="1">
    <location>
        <begin position="280"/>
        <end position="314"/>
    </location>
</feature>
<name>A0A9K3KBY3_9STRA</name>
<organism evidence="2 3">
    <name type="scientific">Nitzschia inconspicua</name>
    <dbReference type="NCBI Taxonomy" id="303405"/>
    <lineage>
        <taxon>Eukaryota</taxon>
        <taxon>Sar</taxon>
        <taxon>Stramenopiles</taxon>
        <taxon>Ochrophyta</taxon>
        <taxon>Bacillariophyta</taxon>
        <taxon>Bacillariophyceae</taxon>
        <taxon>Bacillariophycidae</taxon>
        <taxon>Bacillariales</taxon>
        <taxon>Bacillariaceae</taxon>
        <taxon>Nitzschia</taxon>
    </lineage>
</organism>
<evidence type="ECO:0000256" key="1">
    <source>
        <dbReference type="SAM" id="MobiDB-lite"/>
    </source>
</evidence>
<comment type="caution">
    <text evidence="2">The sequence shown here is derived from an EMBL/GenBank/DDBJ whole genome shotgun (WGS) entry which is preliminary data.</text>
</comment>
<evidence type="ECO:0000313" key="3">
    <source>
        <dbReference type="Proteomes" id="UP000693970"/>
    </source>
</evidence>